<dbReference type="EMBL" id="JARPOI010000015">
    <property type="protein sequence ID" value="KAJ9153404.1"/>
    <property type="molecule type" value="Genomic_DNA"/>
</dbReference>
<proteinExistence type="predicted"/>
<feature type="region of interest" description="Disordered" evidence="3">
    <location>
        <begin position="31"/>
        <end position="63"/>
    </location>
</feature>
<dbReference type="PANTHER" id="PTHR10302">
    <property type="entry name" value="SINGLE-STRANDED DNA-BINDING PROTEIN"/>
    <property type="match status" value="1"/>
</dbReference>
<dbReference type="Proteomes" id="UP001174677">
    <property type="component" value="Chromosome 15"/>
</dbReference>
<evidence type="ECO:0000256" key="1">
    <source>
        <dbReference type="ARBA" id="ARBA00023125"/>
    </source>
</evidence>
<dbReference type="InterPro" id="IPR011344">
    <property type="entry name" value="ssDNA-bd"/>
</dbReference>
<dbReference type="Gene3D" id="2.40.50.140">
    <property type="entry name" value="Nucleic acid-binding proteins"/>
    <property type="match status" value="1"/>
</dbReference>
<dbReference type="PROSITE" id="PS50935">
    <property type="entry name" value="SSB"/>
    <property type="match status" value="1"/>
</dbReference>
<feature type="compositionally biased region" description="Polar residues" evidence="3">
    <location>
        <begin position="38"/>
        <end position="60"/>
    </location>
</feature>
<dbReference type="SUPFAM" id="SSF50249">
    <property type="entry name" value="Nucleic acid-binding proteins"/>
    <property type="match status" value="1"/>
</dbReference>
<sequence length="287" mass="32176">MNSLCRALGQSTRRTRSCSLQFLLHSSYSISSSSSNSFATNAKPSTVSQLKSRPLPSSSDWPRPREIPFQAKVANSVNLVGYVSQPIQFQASPHSQNWAATVITQNPSFDSPPLRIPIIFEGNLAHVASSHLKKGDYVYIAGQLISGSPPIDVIGGQAQVWIMVDNMNFVQVSSQITKGYGRWQQDGGFLHRQQEGPLKYNASTNKDGDSALNSWRDLLDNQKQWWDYRSNKRSGLAHSRHPDFKRKDGGVALWLDRAPGWILSELEKLEFHKIPKSKQGKPFKRDQ</sequence>
<evidence type="ECO:0000256" key="2">
    <source>
        <dbReference type="PROSITE-ProRule" id="PRU00252"/>
    </source>
</evidence>
<dbReference type="InterPro" id="IPR000424">
    <property type="entry name" value="Primosome_PriB/ssb"/>
</dbReference>
<organism evidence="4 5">
    <name type="scientific">Hevea brasiliensis</name>
    <name type="common">Para rubber tree</name>
    <name type="synonym">Siphonia brasiliensis</name>
    <dbReference type="NCBI Taxonomy" id="3981"/>
    <lineage>
        <taxon>Eukaryota</taxon>
        <taxon>Viridiplantae</taxon>
        <taxon>Streptophyta</taxon>
        <taxon>Embryophyta</taxon>
        <taxon>Tracheophyta</taxon>
        <taxon>Spermatophyta</taxon>
        <taxon>Magnoliopsida</taxon>
        <taxon>eudicotyledons</taxon>
        <taxon>Gunneridae</taxon>
        <taxon>Pentapetalae</taxon>
        <taxon>rosids</taxon>
        <taxon>fabids</taxon>
        <taxon>Malpighiales</taxon>
        <taxon>Euphorbiaceae</taxon>
        <taxon>Crotonoideae</taxon>
        <taxon>Micrandreae</taxon>
        <taxon>Hevea</taxon>
    </lineage>
</organism>
<reference evidence="4 5" key="1">
    <citation type="journal article" date="2023" name="Plant Biotechnol. J.">
        <title>Chromosome-level wild Hevea brasiliensis genome provides new tools for genomic-assisted breeding and valuable loci to elevate rubber yield.</title>
        <authorList>
            <person name="Cheng H."/>
            <person name="Song X."/>
            <person name="Hu Y."/>
            <person name="Wu T."/>
            <person name="Yang Q."/>
            <person name="An Z."/>
            <person name="Feng S."/>
            <person name="Deng Z."/>
            <person name="Wu W."/>
            <person name="Zeng X."/>
            <person name="Tu M."/>
            <person name="Wang X."/>
            <person name="Huang H."/>
        </authorList>
    </citation>
    <scope>NUCLEOTIDE SEQUENCE [LARGE SCALE GENOMIC DNA]</scope>
    <source>
        <strain evidence="4">MT/VB/25A 57/8</strain>
    </source>
</reference>
<evidence type="ECO:0000313" key="5">
    <source>
        <dbReference type="Proteomes" id="UP001174677"/>
    </source>
</evidence>
<comment type="caution">
    <text evidence="4">The sequence shown here is derived from an EMBL/GenBank/DDBJ whole genome shotgun (WGS) entry which is preliminary data.</text>
</comment>
<dbReference type="InterPro" id="IPR012340">
    <property type="entry name" value="NA-bd_OB-fold"/>
</dbReference>
<evidence type="ECO:0000256" key="3">
    <source>
        <dbReference type="SAM" id="MobiDB-lite"/>
    </source>
</evidence>
<name>A0ABQ9KZF5_HEVBR</name>
<accession>A0ABQ9KZF5</accession>
<evidence type="ECO:0000313" key="4">
    <source>
        <dbReference type="EMBL" id="KAJ9153404.1"/>
    </source>
</evidence>
<gene>
    <name evidence="4" type="ORF">P3X46_026847</name>
</gene>
<keyword evidence="5" id="KW-1185">Reference proteome</keyword>
<protein>
    <submittedName>
        <fullName evidence="4">Uncharacterized protein</fullName>
    </submittedName>
</protein>
<keyword evidence="1 2" id="KW-0238">DNA-binding</keyword>
<dbReference type="PANTHER" id="PTHR10302:SF23">
    <property type="entry name" value="PROTEIN OSB4, CHLOROPLASTIC"/>
    <property type="match status" value="1"/>
</dbReference>